<keyword evidence="2" id="KW-1133">Transmembrane helix</keyword>
<dbReference type="InterPro" id="IPR014115">
    <property type="entry name" value="TrbI_Ftype"/>
</dbReference>
<dbReference type="Proteomes" id="UP000759103">
    <property type="component" value="Unassembled WGS sequence"/>
</dbReference>
<organism evidence="3 4">
    <name type="scientific">Sphingomonas citri</name>
    <dbReference type="NCBI Taxonomy" id="2862499"/>
    <lineage>
        <taxon>Bacteria</taxon>
        <taxon>Pseudomonadati</taxon>
        <taxon>Pseudomonadota</taxon>
        <taxon>Alphaproteobacteria</taxon>
        <taxon>Sphingomonadales</taxon>
        <taxon>Sphingomonadaceae</taxon>
        <taxon>Sphingomonas</taxon>
    </lineage>
</organism>
<evidence type="ECO:0000313" key="4">
    <source>
        <dbReference type="Proteomes" id="UP000759103"/>
    </source>
</evidence>
<comment type="caution">
    <text evidence="3">The sequence shown here is derived from an EMBL/GenBank/DDBJ whole genome shotgun (WGS) entry which is preliminary data.</text>
</comment>
<proteinExistence type="predicted"/>
<evidence type="ECO:0000313" key="3">
    <source>
        <dbReference type="EMBL" id="MBW6532734.1"/>
    </source>
</evidence>
<keyword evidence="2" id="KW-0472">Membrane</keyword>
<gene>
    <name evidence="3" type="ORF">KZ820_18480</name>
</gene>
<accession>A0ABS7BT00</accession>
<reference evidence="3 4" key="1">
    <citation type="submission" date="2021-07" db="EMBL/GenBank/DDBJ databases">
        <title>Sphingomonas sp.</title>
        <authorList>
            <person name="Feng G."/>
            <person name="Li J."/>
            <person name="Pan M."/>
        </authorList>
    </citation>
    <scope>NUCLEOTIDE SEQUENCE [LARGE SCALE GENOMIC DNA]</scope>
    <source>
        <strain evidence="3 4">RRHST34</strain>
    </source>
</reference>
<dbReference type="EMBL" id="JAHXZN010000009">
    <property type="protein sequence ID" value="MBW6532734.1"/>
    <property type="molecule type" value="Genomic_DNA"/>
</dbReference>
<dbReference type="Pfam" id="PF09677">
    <property type="entry name" value="TrbI_Ftype"/>
    <property type="match status" value="1"/>
</dbReference>
<feature type="transmembrane region" description="Helical" evidence="2">
    <location>
        <begin position="36"/>
        <end position="55"/>
    </location>
</feature>
<sequence length="226" mass="22625">MGAPIAPQPAPAAPAPTPASAAIAPARRAVFAGYTAQQLLLGAALLIALVWAMWITKAVTAEKPQHIVKANLSKLVGEYVQAQARSATPPEQVQSQMRTFMASLDGELQRRGAAGQVVLVGEAVLSKSVPDITAEVAKAVYASGVKVPQAASPNQMGAMLRGQAPIAPVAPTAAPSPVELAQAPTAVSPDSPFGPMPTTDAGVAAPAPDMAAQGASVSTFGGPGGQ</sequence>
<feature type="region of interest" description="Disordered" evidence="1">
    <location>
        <begin position="184"/>
        <end position="226"/>
    </location>
</feature>
<keyword evidence="4" id="KW-1185">Reference proteome</keyword>
<name>A0ABS7BT00_9SPHN</name>
<protein>
    <submittedName>
        <fullName evidence="3">TrbI F-type domain-containing protein</fullName>
    </submittedName>
</protein>
<keyword evidence="2" id="KW-0812">Transmembrane</keyword>
<feature type="compositionally biased region" description="Low complexity" evidence="1">
    <location>
        <begin position="200"/>
        <end position="215"/>
    </location>
</feature>
<evidence type="ECO:0000256" key="1">
    <source>
        <dbReference type="SAM" id="MobiDB-lite"/>
    </source>
</evidence>
<evidence type="ECO:0000256" key="2">
    <source>
        <dbReference type="SAM" id="Phobius"/>
    </source>
</evidence>